<dbReference type="Pfam" id="PF00734">
    <property type="entry name" value="CBM_1"/>
    <property type="match status" value="1"/>
</dbReference>
<name>S8BYE4_DACHA</name>
<feature type="domain" description="CBM1" evidence="7">
    <location>
        <begin position="19"/>
        <end position="55"/>
    </location>
</feature>
<gene>
    <name evidence="8" type="ORF">H072_5851</name>
</gene>
<comment type="caution">
    <text evidence="8">The sequence shown here is derived from an EMBL/GenBank/DDBJ whole genome shotgun (WGS) entry which is preliminary data.</text>
</comment>
<feature type="chain" id="PRO_5004561504" description="CBM1 domain-containing protein" evidence="6">
    <location>
        <begin position="20"/>
        <end position="416"/>
    </location>
</feature>
<comment type="similarity">
    <text evidence="1 4">Belongs to the polysaccharide lyase 1 family.</text>
</comment>
<dbReference type="Gene3D" id="2.160.20.10">
    <property type="entry name" value="Single-stranded right-handed beta-helix, Pectin lyase-like"/>
    <property type="match status" value="1"/>
</dbReference>
<dbReference type="SMART" id="SM00656">
    <property type="entry name" value="Amb_all"/>
    <property type="match status" value="1"/>
</dbReference>
<keyword evidence="4" id="KW-0964">Secreted</keyword>
<dbReference type="SUPFAM" id="SSF51126">
    <property type="entry name" value="Pectin lyase-like"/>
    <property type="match status" value="1"/>
</dbReference>
<reference evidence="8 9" key="1">
    <citation type="journal article" date="2013" name="PLoS Genet.">
        <title>Genomic mechanisms accounting for the adaptation to parasitism in nematode-trapping fungi.</title>
        <authorList>
            <person name="Meerupati T."/>
            <person name="Andersson K.M."/>
            <person name="Friman E."/>
            <person name="Kumar D."/>
            <person name="Tunlid A."/>
            <person name="Ahren D."/>
        </authorList>
    </citation>
    <scope>NUCLEOTIDE SEQUENCE [LARGE SCALE GENOMIC DNA]</scope>
    <source>
        <strain evidence="8 9">CBS 200.50</strain>
    </source>
</reference>
<dbReference type="InterPro" id="IPR011050">
    <property type="entry name" value="Pectin_lyase_fold/virulence"/>
</dbReference>
<dbReference type="InterPro" id="IPR002022">
    <property type="entry name" value="Pec_lyase"/>
</dbReference>
<sequence length="416" mass="43745">MQTKLRLCIVFAFATQVLGQAQPWGQCGGNGWTGPTTCVSGWCCTFSNEWYSQCIEGNCINTSSTTTSRTTTRSSTTSSRASTTSGRTTTTSTRTTVTTTTHTTTSSAAATATSSGGGSCSGSNAPVNLLQGYGVGTTGGGSGSGVTVTSCSALEAALSGTTGGVIRISGILNDCGTFRVPADTTVLGVGSNSGMVGGGLYVRRVSNVIIRNLKISPELKGDGVNIDASTRVWVDHCEFYSKGLTGGKDDYDGLLDINHGSEQVTISWNKFRDHWKGSLVGHSDNNGSEDTGKLHVTYHHNSFTNVNSRLPSVRFGTAHIFSNCYTDIPTSGVNSRMGAQCLVEQNHFRNTHLAIVTNLDSDLEGYVVERNNIFDNSDTRITKVGSYSPSYSYTATPACRVCDLIASQAGPGIVSV</sequence>
<dbReference type="PROSITE" id="PS00562">
    <property type="entry name" value="CBM1_1"/>
    <property type="match status" value="1"/>
</dbReference>
<comment type="subcellular location">
    <subcellularLocation>
        <location evidence="4">Secreted</location>
    </subcellularLocation>
</comment>
<evidence type="ECO:0000256" key="5">
    <source>
        <dbReference type="SAM" id="MobiDB-lite"/>
    </source>
</evidence>
<dbReference type="PANTHER" id="PTHR31683">
    <property type="entry name" value="PECTATE LYASE 18-RELATED"/>
    <property type="match status" value="1"/>
</dbReference>
<feature type="compositionally biased region" description="Low complexity" evidence="5">
    <location>
        <begin position="64"/>
        <end position="114"/>
    </location>
</feature>
<dbReference type="AlphaFoldDB" id="S8BYE4"/>
<reference evidence="9" key="2">
    <citation type="submission" date="2013-04" db="EMBL/GenBank/DDBJ databases">
        <title>Genomic mechanisms accounting for the adaptation to parasitism in nematode-trapping fungi.</title>
        <authorList>
            <person name="Ahren D.G."/>
        </authorList>
    </citation>
    <scope>NUCLEOTIDE SEQUENCE [LARGE SCALE GENOMIC DNA]</scope>
    <source>
        <strain evidence="9">CBS 200.50</strain>
    </source>
</reference>
<dbReference type="HOGENOM" id="CLU_021894_0_0_1"/>
<evidence type="ECO:0000256" key="1">
    <source>
        <dbReference type="ARBA" id="ARBA00010980"/>
    </source>
</evidence>
<keyword evidence="9" id="KW-1185">Reference proteome</keyword>
<dbReference type="OrthoDB" id="1637350at2759"/>
<evidence type="ECO:0000256" key="3">
    <source>
        <dbReference type="ARBA" id="ARBA00023239"/>
    </source>
</evidence>
<dbReference type="SMART" id="SM00236">
    <property type="entry name" value="fCBD"/>
    <property type="match status" value="1"/>
</dbReference>
<keyword evidence="3 4" id="KW-0456">Lyase</keyword>
<dbReference type="EMBL" id="AQGS01000406">
    <property type="protein sequence ID" value="EPS40342.1"/>
    <property type="molecule type" value="Genomic_DNA"/>
</dbReference>
<feature type="region of interest" description="Disordered" evidence="5">
    <location>
        <begin position="64"/>
        <end position="120"/>
    </location>
</feature>
<evidence type="ECO:0000259" key="7">
    <source>
        <dbReference type="PROSITE" id="PS51164"/>
    </source>
</evidence>
<dbReference type="InterPro" id="IPR012334">
    <property type="entry name" value="Pectin_lyas_fold"/>
</dbReference>
<keyword evidence="2 6" id="KW-0732">Signal</keyword>
<dbReference type="InterPro" id="IPR000254">
    <property type="entry name" value="CBD"/>
</dbReference>
<dbReference type="InterPro" id="IPR035971">
    <property type="entry name" value="CBD_sf"/>
</dbReference>
<dbReference type="GO" id="GO:0030570">
    <property type="term" value="F:pectate lyase activity"/>
    <property type="evidence" value="ECO:0007669"/>
    <property type="project" value="InterPro"/>
</dbReference>
<dbReference type="GO" id="GO:0030248">
    <property type="term" value="F:cellulose binding"/>
    <property type="evidence" value="ECO:0007669"/>
    <property type="project" value="InterPro"/>
</dbReference>
<dbReference type="eggNOG" id="ENOG502RYST">
    <property type="taxonomic scope" value="Eukaryota"/>
</dbReference>
<organism evidence="8 9">
    <name type="scientific">Dactylellina haptotyla (strain CBS 200.50)</name>
    <name type="common">Nematode-trapping fungus</name>
    <name type="synonym">Monacrosporium haptotylum</name>
    <dbReference type="NCBI Taxonomy" id="1284197"/>
    <lineage>
        <taxon>Eukaryota</taxon>
        <taxon>Fungi</taxon>
        <taxon>Dikarya</taxon>
        <taxon>Ascomycota</taxon>
        <taxon>Pezizomycotina</taxon>
        <taxon>Orbiliomycetes</taxon>
        <taxon>Orbiliales</taxon>
        <taxon>Orbiliaceae</taxon>
        <taxon>Dactylellina</taxon>
    </lineage>
</organism>
<keyword evidence="4" id="KW-0624">Polysaccharide degradation</keyword>
<dbReference type="STRING" id="1284197.S8BYE4"/>
<evidence type="ECO:0000256" key="2">
    <source>
        <dbReference type="ARBA" id="ARBA00022729"/>
    </source>
</evidence>
<dbReference type="SUPFAM" id="SSF57180">
    <property type="entry name" value="Cellulose-binding domain"/>
    <property type="match status" value="1"/>
</dbReference>
<evidence type="ECO:0000256" key="6">
    <source>
        <dbReference type="SAM" id="SignalP"/>
    </source>
</evidence>
<dbReference type="OMA" id="NWIRNTH"/>
<evidence type="ECO:0000256" key="4">
    <source>
        <dbReference type="RuleBase" id="RU361173"/>
    </source>
</evidence>
<dbReference type="Pfam" id="PF00544">
    <property type="entry name" value="Pectate_lyase_4"/>
    <property type="match status" value="1"/>
</dbReference>
<dbReference type="InterPro" id="IPR045032">
    <property type="entry name" value="PEL"/>
</dbReference>
<protein>
    <recommendedName>
        <fullName evidence="7">CBM1 domain-containing protein</fullName>
    </recommendedName>
</protein>
<evidence type="ECO:0000313" key="9">
    <source>
        <dbReference type="Proteomes" id="UP000015100"/>
    </source>
</evidence>
<dbReference type="GO" id="GO:0005576">
    <property type="term" value="C:extracellular region"/>
    <property type="evidence" value="ECO:0007669"/>
    <property type="project" value="UniProtKB-SubCell"/>
</dbReference>
<accession>S8BYE4</accession>
<dbReference type="GO" id="GO:0000272">
    <property type="term" value="P:polysaccharide catabolic process"/>
    <property type="evidence" value="ECO:0007669"/>
    <property type="project" value="UniProtKB-KW"/>
</dbReference>
<dbReference type="PANTHER" id="PTHR31683:SF18">
    <property type="entry name" value="PECTATE LYASE 21-RELATED"/>
    <property type="match status" value="1"/>
</dbReference>
<feature type="signal peptide" evidence="6">
    <location>
        <begin position="1"/>
        <end position="19"/>
    </location>
</feature>
<dbReference type="Proteomes" id="UP000015100">
    <property type="component" value="Unassembled WGS sequence"/>
</dbReference>
<evidence type="ECO:0000313" key="8">
    <source>
        <dbReference type="EMBL" id="EPS40342.1"/>
    </source>
</evidence>
<dbReference type="PROSITE" id="PS51164">
    <property type="entry name" value="CBM1_2"/>
    <property type="match status" value="1"/>
</dbReference>
<keyword evidence="4" id="KW-0119">Carbohydrate metabolism</keyword>
<proteinExistence type="inferred from homology"/>